<keyword evidence="3" id="KW-1185">Reference proteome</keyword>
<sequence length="181" mass="20078">MCTASCPCPTGNWYSSYSNVTIDASARKFNRTVYLTTTNSSLTPFTLTSSTPNFDNFWDCYKNLKNIDDQLANANSNYQRKAANISEGVENFARDVEASLNCNGVCYPGLFYYFRTINSGPPSKNCIDGIRDVFGDKALAIGVLLLISFALTSLTHITSWAICCRCCAPKDSKEKETDKFK</sequence>
<dbReference type="EMBL" id="RRYP01009110">
    <property type="protein sequence ID" value="TNV79297.1"/>
    <property type="molecule type" value="Genomic_DNA"/>
</dbReference>
<name>A0A8J8NP58_HALGN</name>
<evidence type="ECO:0000256" key="1">
    <source>
        <dbReference type="SAM" id="Phobius"/>
    </source>
</evidence>
<comment type="caution">
    <text evidence="2">The sequence shown here is derived from an EMBL/GenBank/DDBJ whole genome shotgun (WGS) entry which is preliminary data.</text>
</comment>
<keyword evidence="1" id="KW-1133">Transmembrane helix</keyword>
<dbReference type="OrthoDB" id="10569554at2759"/>
<dbReference type="AlphaFoldDB" id="A0A8J8NP58"/>
<keyword evidence="1" id="KW-0472">Membrane</keyword>
<feature type="transmembrane region" description="Helical" evidence="1">
    <location>
        <begin position="138"/>
        <end position="162"/>
    </location>
</feature>
<gene>
    <name evidence="2" type="ORF">FGO68_gene10222</name>
</gene>
<protein>
    <submittedName>
        <fullName evidence="2">Uncharacterized protein</fullName>
    </submittedName>
</protein>
<dbReference type="Proteomes" id="UP000785679">
    <property type="component" value="Unassembled WGS sequence"/>
</dbReference>
<reference evidence="2" key="1">
    <citation type="submission" date="2019-06" db="EMBL/GenBank/DDBJ databases">
        <authorList>
            <person name="Zheng W."/>
        </authorList>
    </citation>
    <scope>NUCLEOTIDE SEQUENCE</scope>
    <source>
        <strain evidence="2">QDHG01</strain>
    </source>
</reference>
<evidence type="ECO:0000313" key="2">
    <source>
        <dbReference type="EMBL" id="TNV79297.1"/>
    </source>
</evidence>
<accession>A0A8J8NP58</accession>
<proteinExistence type="predicted"/>
<keyword evidence="1" id="KW-0812">Transmembrane</keyword>
<evidence type="ECO:0000313" key="3">
    <source>
        <dbReference type="Proteomes" id="UP000785679"/>
    </source>
</evidence>
<organism evidence="2 3">
    <name type="scientific">Halteria grandinella</name>
    <dbReference type="NCBI Taxonomy" id="5974"/>
    <lineage>
        <taxon>Eukaryota</taxon>
        <taxon>Sar</taxon>
        <taxon>Alveolata</taxon>
        <taxon>Ciliophora</taxon>
        <taxon>Intramacronucleata</taxon>
        <taxon>Spirotrichea</taxon>
        <taxon>Stichotrichia</taxon>
        <taxon>Sporadotrichida</taxon>
        <taxon>Halteriidae</taxon>
        <taxon>Halteria</taxon>
    </lineage>
</organism>